<organism evidence="8 9">
    <name type="scientific">Trichogramma kaykai</name>
    <dbReference type="NCBI Taxonomy" id="54128"/>
    <lineage>
        <taxon>Eukaryota</taxon>
        <taxon>Metazoa</taxon>
        <taxon>Ecdysozoa</taxon>
        <taxon>Arthropoda</taxon>
        <taxon>Hexapoda</taxon>
        <taxon>Insecta</taxon>
        <taxon>Pterygota</taxon>
        <taxon>Neoptera</taxon>
        <taxon>Endopterygota</taxon>
        <taxon>Hymenoptera</taxon>
        <taxon>Apocrita</taxon>
        <taxon>Proctotrupomorpha</taxon>
        <taxon>Chalcidoidea</taxon>
        <taxon>Trichogrammatidae</taxon>
        <taxon>Trichogramma</taxon>
    </lineage>
</organism>
<evidence type="ECO:0000256" key="5">
    <source>
        <dbReference type="ARBA" id="ARBA00023242"/>
    </source>
</evidence>
<gene>
    <name evidence="8" type="ORF">TKK_019699</name>
</gene>
<dbReference type="EMBL" id="JBJJXI010000170">
    <property type="protein sequence ID" value="KAL3384604.1"/>
    <property type="molecule type" value="Genomic_DNA"/>
</dbReference>
<dbReference type="PANTHER" id="PTHR13350">
    <property type="entry name" value="INTEGRATOR COMPLEX SUBUNIT 8"/>
    <property type="match status" value="1"/>
</dbReference>
<keyword evidence="9" id="KW-1185">Reference proteome</keyword>
<feature type="compositionally biased region" description="Low complexity" evidence="6">
    <location>
        <begin position="753"/>
        <end position="766"/>
    </location>
</feature>
<dbReference type="InterPro" id="IPR057980">
    <property type="entry name" value="TPR_INTS8"/>
</dbReference>
<dbReference type="GO" id="GO:0005634">
    <property type="term" value="C:nucleus"/>
    <property type="evidence" value="ECO:0007669"/>
    <property type="project" value="UniProtKB-SubCell"/>
</dbReference>
<keyword evidence="4" id="KW-0158">Chromosome</keyword>
<dbReference type="GO" id="GO:0005694">
    <property type="term" value="C:chromosome"/>
    <property type="evidence" value="ECO:0007669"/>
    <property type="project" value="UniProtKB-SubCell"/>
</dbReference>
<evidence type="ECO:0000256" key="1">
    <source>
        <dbReference type="ARBA" id="ARBA00004123"/>
    </source>
</evidence>
<evidence type="ECO:0000256" key="3">
    <source>
        <dbReference type="ARBA" id="ARBA00007147"/>
    </source>
</evidence>
<dbReference type="InterPro" id="IPR038751">
    <property type="entry name" value="INTS8"/>
</dbReference>
<comment type="subcellular location">
    <subcellularLocation>
        <location evidence="2">Chromosome</location>
    </subcellularLocation>
    <subcellularLocation>
        <location evidence="1">Nucleus</location>
    </subcellularLocation>
</comment>
<proteinExistence type="inferred from homology"/>
<evidence type="ECO:0000256" key="6">
    <source>
        <dbReference type="SAM" id="MobiDB-lite"/>
    </source>
</evidence>
<comment type="caution">
    <text evidence="8">The sequence shown here is derived from an EMBL/GenBank/DDBJ whole genome shotgun (WGS) entry which is preliminary data.</text>
</comment>
<reference evidence="8 9" key="1">
    <citation type="journal article" date="2024" name="bioRxiv">
        <title>A reference genome for Trichogramma kaykai: A tiny desert-dwelling parasitoid wasp with competing sex-ratio distorters.</title>
        <authorList>
            <person name="Culotta J."/>
            <person name="Lindsey A.R."/>
        </authorList>
    </citation>
    <scope>NUCLEOTIDE SEQUENCE [LARGE SCALE GENOMIC DNA]</scope>
    <source>
        <strain evidence="8 9">KSX58</strain>
    </source>
</reference>
<feature type="region of interest" description="Disordered" evidence="6">
    <location>
        <begin position="744"/>
        <end position="766"/>
    </location>
</feature>
<dbReference type="PANTHER" id="PTHR13350:SF1">
    <property type="entry name" value="INTEGRATOR COMPLEX SUBUNIT 8"/>
    <property type="match status" value="1"/>
</dbReference>
<protein>
    <recommendedName>
        <fullName evidence="7">INTS8 TPR repeats domain-containing protein</fullName>
    </recommendedName>
</protein>
<sequence>MDVDLLRPGTVPISPDTLLWFEFLLNPSLLKTHITKASPDPSPTELMIKFMSIAAEQKSEAKPADNNDTNDDHTLMPSSKWTCKQLALKILSLKIAAYLKWDWEYLQKKIPLVQQINLIQDLYYITLNLTVQVPNVPEIPLNNITDTGLFTVVIYHRWVLRAIVYKALSRYLNKPVTITPPNQEAHFAMLAQNEEIVKKLEAHVETSINTLNAVLQLTNLSPKVMSFDTFEMLTEHSSEIKQNWDNVITITEEEFKCQINYDLGVYWILKERYPEAQKHFLSAKNLYDNLDTSKEMCYCHIDKDTLEGFCIACDIQVEGKKPNLLHRLLMSIKDGYSNLIKILQEDNIMEEIPIVERDNLELDVKGSMENGKITVNQEFLLQIQCLNMVRRILAGEPILGDTANDIKMAGPKGLETLFWAYDGVIDKLTETNRIRVNQHFIYLIIISEIKGLASEILKRPKYSKLFNDEELEEIKKEAIPEELEIPKLLLTGKWDDSWSANVKLKAKPQRVLFSLESQLISSYDPQEIRDLIVEIGRHKRGPNIEPMWRINNHWEIPIPLQSVICSLSDGFLKDYAYILLAKSRELAGVKDFSGSINLINIIENEIQKHFKSLNDNRHYLGQGANQAAKLLKLLNWEKLLIDIYHCLYYWPAKGICDTQSLTDQCKQCLESRQATDHVIPRMEIIDNCTVFLLNMSEWDYLMGLEKQWSCFELASALSTIAKFKGQKFPKEAWDIILASISTKPSRDQAQKRNSSNNGANSSSRDSMTNVSFTLIRLREATVLNVTISLLARMHNILRDESSLDLYAPFITHWPASIPNAKQYNTRTVGEHLFQLLTQGLRYYPHNVPWLRLLGDLNFVLGYYESSMKNYLLAIIVATDYFSVPSRGQIDDCVYRRMIKCCAHLQCFTQSVVLCQFLEEVDYTLAFKLAGTEQKTSVPNDAMDAYYECIWDTTILEYLINLHSKRGEHHRKQLAIKVIGLLELNSNNNDEIQKEAANIRKTKFLRALSKQYLFQT</sequence>
<dbReference type="Pfam" id="PF25756">
    <property type="entry name" value="TPR_INTS8"/>
    <property type="match status" value="1"/>
</dbReference>
<keyword evidence="5" id="KW-0539">Nucleus</keyword>
<dbReference type="Proteomes" id="UP001627154">
    <property type="component" value="Unassembled WGS sequence"/>
</dbReference>
<evidence type="ECO:0000313" key="8">
    <source>
        <dbReference type="EMBL" id="KAL3384604.1"/>
    </source>
</evidence>
<evidence type="ECO:0000313" key="9">
    <source>
        <dbReference type="Proteomes" id="UP001627154"/>
    </source>
</evidence>
<name>A0ABD2VV55_9HYME</name>
<dbReference type="AlphaFoldDB" id="A0ABD2VV55"/>
<feature type="domain" description="INTS8 TPR repeats" evidence="7">
    <location>
        <begin position="513"/>
        <end position="1011"/>
    </location>
</feature>
<evidence type="ECO:0000256" key="2">
    <source>
        <dbReference type="ARBA" id="ARBA00004286"/>
    </source>
</evidence>
<comment type="similarity">
    <text evidence="3">Belongs to the Integrator subunit 8 family.</text>
</comment>
<evidence type="ECO:0000256" key="4">
    <source>
        <dbReference type="ARBA" id="ARBA00022454"/>
    </source>
</evidence>
<evidence type="ECO:0000259" key="7">
    <source>
        <dbReference type="Pfam" id="PF25756"/>
    </source>
</evidence>
<accession>A0ABD2VV55</accession>